<gene>
    <name evidence="3" type="ORF">FAM09_08985</name>
</gene>
<feature type="transmembrane region" description="Helical" evidence="1">
    <location>
        <begin position="315"/>
        <end position="334"/>
    </location>
</feature>
<feature type="transmembrane region" description="Helical" evidence="1">
    <location>
        <begin position="278"/>
        <end position="295"/>
    </location>
</feature>
<keyword evidence="4" id="KW-1185">Reference proteome</keyword>
<protein>
    <submittedName>
        <fullName evidence="3">DUF1624 domain-containing protein</fullName>
    </submittedName>
</protein>
<evidence type="ECO:0000313" key="3">
    <source>
        <dbReference type="EMBL" id="THU40014.1"/>
    </source>
</evidence>
<feature type="transmembrane region" description="Helical" evidence="1">
    <location>
        <begin position="194"/>
        <end position="217"/>
    </location>
</feature>
<name>A0A4S8I0L4_9BACT</name>
<feature type="transmembrane region" description="Helical" evidence="1">
    <location>
        <begin position="58"/>
        <end position="79"/>
    </location>
</feature>
<dbReference type="EMBL" id="STFF01000002">
    <property type="protein sequence ID" value="THU40014.1"/>
    <property type="molecule type" value="Genomic_DNA"/>
</dbReference>
<keyword evidence="1" id="KW-1133">Transmembrane helix</keyword>
<dbReference type="Proteomes" id="UP000306918">
    <property type="component" value="Unassembled WGS sequence"/>
</dbReference>
<feature type="transmembrane region" description="Helical" evidence="1">
    <location>
        <begin position="354"/>
        <end position="374"/>
    </location>
</feature>
<dbReference type="OrthoDB" id="508112at2"/>
<dbReference type="RefSeq" id="WP_136576768.1">
    <property type="nucleotide sequence ID" value="NZ_STFF01000002.1"/>
</dbReference>
<dbReference type="PANTHER" id="PTHR40407:SF1">
    <property type="entry name" value="HEPARAN-ALPHA-GLUCOSAMINIDE N-ACETYLTRANSFERASE CATALYTIC DOMAIN-CONTAINING PROTEIN"/>
    <property type="match status" value="1"/>
</dbReference>
<feature type="domain" description="Heparan-alpha-glucosaminide N-acetyltransferase catalytic" evidence="2">
    <location>
        <begin position="10"/>
        <end position="223"/>
    </location>
</feature>
<dbReference type="InterPro" id="IPR012429">
    <property type="entry name" value="HGSNAT_cat"/>
</dbReference>
<evidence type="ECO:0000256" key="1">
    <source>
        <dbReference type="SAM" id="Phobius"/>
    </source>
</evidence>
<sequence>MNELTAVKKRVQSIDILRGIVMIIMALDHVRDYFHNGAFQADPLDPATTTPILYFTRWITHFCAPTFVFLAGTSAYLIGLRKPKADLSSFLMKRGLWLIFIEAVVITLAWTFNPLYNAIIFQVIWAIGISMVLLGLAVRLPYGVIFTIGALIVLGHNLLDYPEAARNQNVPFIWDLLHNGRFDTYTFAPNRVLIIAYAFLPWTGIMFMGYCAGKLFAPTVDSIKRQKTLFIIGTGLIVLFVVLRLLNEYGNPFPWTEQKSGLATLGAFMNIQKYPPSLMYACITLGPALIVLALLENVQNRFTEFAKIFGRVPFFYYVLHIYLIHLLTVIAFFIEGYGTKDIVGQTPFLFRPVQFGYDLWAVYLIWIVVILALYPLCKWYNKYKATHTQWWLSYL</sequence>
<dbReference type="Pfam" id="PF07786">
    <property type="entry name" value="HGSNAT_cat"/>
    <property type="match status" value="1"/>
</dbReference>
<feature type="transmembrane region" description="Helical" evidence="1">
    <location>
        <begin position="229"/>
        <end position="246"/>
    </location>
</feature>
<feature type="transmembrane region" description="Helical" evidence="1">
    <location>
        <begin position="91"/>
        <end position="112"/>
    </location>
</feature>
<dbReference type="AlphaFoldDB" id="A0A4S8I0L4"/>
<keyword evidence="1" id="KW-0812">Transmembrane</keyword>
<dbReference type="PANTHER" id="PTHR40407">
    <property type="entry name" value="MEMBRANE PROTEIN-LIKE PROTEIN"/>
    <property type="match status" value="1"/>
</dbReference>
<reference evidence="3 4" key="1">
    <citation type="submission" date="2019-04" db="EMBL/GenBank/DDBJ databases">
        <title>Niastella caeni sp. nov., isolated from activated sludge.</title>
        <authorList>
            <person name="Sheng M."/>
        </authorList>
    </citation>
    <scope>NUCLEOTIDE SEQUENCE [LARGE SCALE GENOMIC DNA]</scope>
    <source>
        <strain evidence="3 4">HX-2-15</strain>
    </source>
</reference>
<evidence type="ECO:0000259" key="2">
    <source>
        <dbReference type="Pfam" id="PF07786"/>
    </source>
</evidence>
<organism evidence="3 4">
    <name type="scientific">Niastella caeni</name>
    <dbReference type="NCBI Taxonomy" id="2569763"/>
    <lineage>
        <taxon>Bacteria</taxon>
        <taxon>Pseudomonadati</taxon>
        <taxon>Bacteroidota</taxon>
        <taxon>Chitinophagia</taxon>
        <taxon>Chitinophagales</taxon>
        <taxon>Chitinophagaceae</taxon>
        <taxon>Niastella</taxon>
    </lineage>
</organism>
<proteinExistence type="predicted"/>
<keyword evidence="1" id="KW-0472">Membrane</keyword>
<evidence type="ECO:0000313" key="4">
    <source>
        <dbReference type="Proteomes" id="UP000306918"/>
    </source>
</evidence>
<feature type="transmembrane region" description="Helical" evidence="1">
    <location>
        <begin position="118"/>
        <end position="137"/>
    </location>
</feature>
<comment type="caution">
    <text evidence="3">The sequence shown here is derived from an EMBL/GenBank/DDBJ whole genome shotgun (WGS) entry which is preliminary data.</text>
</comment>
<accession>A0A4S8I0L4</accession>